<evidence type="ECO:0000313" key="3">
    <source>
        <dbReference type="Proteomes" id="UP001595443"/>
    </source>
</evidence>
<accession>A0ABV7AJD2</accession>
<name>A0ABV7AJD2_9RHOB</name>
<reference evidence="3" key="1">
    <citation type="journal article" date="2019" name="Int. J. Syst. Evol. Microbiol.">
        <title>The Global Catalogue of Microorganisms (GCM) 10K type strain sequencing project: providing services to taxonomists for standard genome sequencing and annotation.</title>
        <authorList>
            <consortium name="The Broad Institute Genomics Platform"/>
            <consortium name="The Broad Institute Genome Sequencing Center for Infectious Disease"/>
            <person name="Wu L."/>
            <person name="Ma J."/>
        </authorList>
    </citation>
    <scope>NUCLEOTIDE SEQUENCE [LARGE SCALE GENOMIC DNA]</scope>
    <source>
        <strain evidence="3">KCTC 62192</strain>
    </source>
</reference>
<evidence type="ECO:0000313" key="2">
    <source>
        <dbReference type="EMBL" id="MFC2969335.1"/>
    </source>
</evidence>
<protein>
    <submittedName>
        <fullName evidence="2">Uncharacterized protein</fullName>
    </submittedName>
</protein>
<comment type="caution">
    <text evidence="2">The sequence shown here is derived from an EMBL/GenBank/DDBJ whole genome shotgun (WGS) entry which is preliminary data.</text>
</comment>
<keyword evidence="3" id="KW-1185">Reference proteome</keyword>
<gene>
    <name evidence="2" type="ORF">ACFOES_14610</name>
</gene>
<dbReference type="RefSeq" id="WP_377834043.1">
    <property type="nucleotide sequence ID" value="NZ_JBHRSK010000011.1"/>
</dbReference>
<proteinExistence type="predicted"/>
<organism evidence="2 3">
    <name type="scientific">Acidimangrovimonas pyrenivorans</name>
    <dbReference type="NCBI Taxonomy" id="2030798"/>
    <lineage>
        <taxon>Bacteria</taxon>
        <taxon>Pseudomonadati</taxon>
        <taxon>Pseudomonadota</taxon>
        <taxon>Alphaproteobacteria</taxon>
        <taxon>Rhodobacterales</taxon>
        <taxon>Paracoccaceae</taxon>
        <taxon>Acidimangrovimonas</taxon>
    </lineage>
</organism>
<dbReference type="Proteomes" id="UP001595443">
    <property type="component" value="Unassembled WGS sequence"/>
</dbReference>
<evidence type="ECO:0000256" key="1">
    <source>
        <dbReference type="SAM" id="SignalP"/>
    </source>
</evidence>
<keyword evidence="1" id="KW-0732">Signal</keyword>
<feature type="signal peptide" evidence="1">
    <location>
        <begin position="1"/>
        <end position="21"/>
    </location>
</feature>
<sequence length="174" mass="17992">MRAACLVAALMLAALARPDPAAATVLGRMNASVAGHDLAYRITDAPGAGSAWQGARKVVTVTLDWHGPLPTDRLVLELTLNDGRPVAARLEQPDALGGALSADAPDGLKVTLRQALRQGSWLHLKGRLSGRLQPAGAKSGALEGGSKRIRAWFSTWVPAILAPEPSGSSEGGHG</sequence>
<feature type="chain" id="PRO_5046162583" evidence="1">
    <location>
        <begin position="22"/>
        <end position="174"/>
    </location>
</feature>
<dbReference type="EMBL" id="JBHRSK010000011">
    <property type="protein sequence ID" value="MFC2969335.1"/>
    <property type="molecule type" value="Genomic_DNA"/>
</dbReference>